<protein>
    <submittedName>
        <fullName evidence="3">Uncharacterized protein</fullName>
    </submittedName>
</protein>
<gene>
    <name evidence="3" type="ORF">THAOC_21950</name>
</gene>
<evidence type="ECO:0000256" key="1">
    <source>
        <dbReference type="SAM" id="MobiDB-lite"/>
    </source>
</evidence>
<evidence type="ECO:0000313" key="3">
    <source>
        <dbReference type="EMBL" id="EJK57963.1"/>
    </source>
</evidence>
<reference evidence="3 4" key="1">
    <citation type="journal article" date="2012" name="Genome Biol.">
        <title>Genome and low-iron response of an oceanic diatom adapted to chronic iron limitation.</title>
        <authorList>
            <person name="Lommer M."/>
            <person name="Specht M."/>
            <person name="Roy A.S."/>
            <person name="Kraemer L."/>
            <person name="Andreson R."/>
            <person name="Gutowska M.A."/>
            <person name="Wolf J."/>
            <person name="Bergner S.V."/>
            <person name="Schilhabel M.B."/>
            <person name="Klostermeier U.C."/>
            <person name="Beiko R.G."/>
            <person name="Rosenstiel P."/>
            <person name="Hippler M."/>
            <person name="Laroche J."/>
        </authorList>
    </citation>
    <scope>NUCLEOTIDE SEQUENCE [LARGE SCALE GENOMIC DNA]</scope>
    <source>
        <strain evidence="3 4">CCMP1005</strain>
    </source>
</reference>
<comment type="caution">
    <text evidence="3">The sequence shown here is derived from an EMBL/GenBank/DDBJ whole genome shotgun (WGS) entry which is preliminary data.</text>
</comment>
<evidence type="ECO:0000256" key="2">
    <source>
        <dbReference type="SAM" id="Phobius"/>
    </source>
</evidence>
<proteinExistence type="predicted"/>
<sequence>MSDDDDLSFYLYLVIVIIIRGFCALACHDPNSESEQNRTTRVRGSGRGRRGGGLAYEAIQRAGRANGPRQVARLTLRRGTNSSGDPVALVLVSLINESECAFAKETLQDGHEDFEYFSASQGDERSDRLKACVKSGNWRALKDELSQLSSQSADDRGFYFQVVASAVQEDWPATRTEDLASFSPMLDDWVREEPDNTDCRILRADIGADWAWHARSSSLAHTVSNRQWELFYDRLVAAASELMTARSVCISDPLIYSTAVPMKMGLGKKSSKDLVPFTVRDGLNIQSNEPYFCKKWHGSHQQMFKYAREITDQLPDGHPLWVLIPRAHVERVMIEKVANYWKRTNVRNEIINSFRRAFPGEAVTTIQAKSAAEKSREWTSRNYFAFCLAATGHVQEARSQIRIIGKRPISSWPWCGLERYKDFVEAFGFDTDPQDANDARIEYDPTRPADEEMGLINPGDTSVPVASAVAMDDVANDNSAPVARAIEIV</sequence>
<keyword evidence="2" id="KW-1133">Transmembrane helix</keyword>
<feature type="region of interest" description="Disordered" evidence="1">
    <location>
        <begin position="31"/>
        <end position="50"/>
    </location>
</feature>
<keyword evidence="4" id="KW-1185">Reference proteome</keyword>
<feature type="compositionally biased region" description="Basic residues" evidence="1">
    <location>
        <begin position="40"/>
        <end position="50"/>
    </location>
</feature>
<feature type="transmembrane region" description="Helical" evidence="2">
    <location>
        <begin position="7"/>
        <end position="27"/>
    </location>
</feature>
<accession>K0RVX1</accession>
<name>K0RVX1_THAOC</name>
<dbReference type="Proteomes" id="UP000266841">
    <property type="component" value="Unassembled WGS sequence"/>
</dbReference>
<dbReference type="OrthoDB" id="53108at2759"/>
<organism evidence="3 4">
    <name type="scientific">Thalassiosira oceanica</name>
    <name type="common">Marine diatom</name>
    <dbReference type="NCBI Taxonomy" id="159749"/>
    <lineage>
        <taxon>Eukaryota</taxon>
        <taxon>Sar</taxon>
        <taxon>Stramenopiles</taxon>
        <taxon>Ochrophyta</taxon>
        <taxon>Bacillariophyta</taxon>
        <taxon>Coscinodiscophyceae</taxon>
        <taxon>Thalassiosirophycidae</taxon>
        <taxon>Thalassiosirales</taxon>
        <taxon>Thalassiosiraceae</taxon>
        <taxon>Thalassiosira</taxon>
    </lineage>
</organism>
<dbReference type="EMBL" id="AGNL01026578">
    <property type="protein sequence ID" value="EJK57963.1"/>
    <property type="molecule type" value="Genomic_DNA"/>
</dbReference>
<keyword evidence="2" id="KW-0472">Membrane</keyword>
<evidence type="ECO:0000313" key="4">
    <source>
        <dbReference type="Proteomes" id="UP000266841"/>
    </source>
</evidence>
<keyword evidence="2" id="KW-0812">Transmembrane</keyword>
<dbReference type="AlphaFoldDB" id="K0RVX1"/>